<dbReference type="OrthoDB" id="38572at2759"/>
<sequence length="721" mass="81852">MVLKKLQHWNKCLELARQSPPSPYTSATNESFGCLQFLDCFSIPMRKSNVSLDSERTLFLCLQRYYKRDLTFVECLDQFHTLLEIPILQPSLFQAKVNRGTFINFCFEPLATSVFAVQSVQSIHETLQLPSTKEYTILFLEWYFSLPTTKVLEMTGTTSSSPLQRWLQPWIHAGSYPHTLEDEASFTLPEMSENLKIVFEYCRASPKLVHSYILANHIDIGTKNHSLALQESTLGQISITGAGLRWRVLQQCLSHCFYFSCLLRIPGKLSVQSLEGVDELLRAVAIVQLHQASQEFEEPILEFDLEDTWTEEWIKQLDSNRGIRFVSSVLLAFRQLQHADALKCFRATVLCGAWHSDRSQMSYLEMALDEISNIERSGWKKALLVYIWESFVRVHIGSILAYWVDVASGRSLNKGLQPSIARHFLNLGRQLLDLLEIELTTNDPSTRMEVFDDPLRTDQLLDHIAWTGTDTDVLALYASQWPPRCEASVLAAALQKVPIVPLPAVQLHCQILAVLDAFTAVPHAAMPMKKLFYNAALCEPDGLTILPISMPSTCQQERYNFVLRLLREDVPVGFSVANAFDLPLDPIKKDHGVYLYQCGLDNKGEEVLGNLVLENDISERLGSIARTRLALVLSRMRSRAEYAALMTRMPADVCTWVCSNEPPLLQDKLVHELDKAPSITATFVILQQCLQWFPPTTLQHKKCNSMVVLVKSLLDQLKVKQ</sequence>
<proteinExistence type="predicted"/>
<dbReference type="AlphaFoldDB" id="A0A1V9YQG9"/>
<dbReference type="EMBL" id="JNBS01003361">
    <property type="protein sequence ID" value="OQR87941.1"/>
    <property type="molecule type" value="Genomic_DNA"/>
</dbReference>
<protein>
    <recommendedName>
        <fullName evidence="1">Rab3GAP regulatory subunit C-terminal domain-containing protein</fullName>
    </recommendedName>
</protein>
<gene>
    <name evidence="2" type="ORF">THRCLA_10422</name>
</gene>
<feature type="domain" description="Rab3GAP regulatory subunit C-terminal" evidence="1">
    <location>
        <begin position="574"/>
        <end position="691"/>
    </location>
</feature>
<evidence type="ECO:0000259" key="1">
    <source>
        <dbReference type="Pfam" id="PF14656"/>
    </source>
</evidence>
<evidence type="ECO:0000313" key="3">
    <source>
        <dbReference type="Proteomes" id="UP000243217"/>
    </source>
</evidence>
<keyword evidence="3" id="KW-1185">Reference proteome</keyword>
<comment type="caution">
    <text evidence="2">The sequence shown here is derived from an EMBL/GenBank/DDBJ whole genome shotgun (WGS) entry which is preliminary data.</text>
</comment>
<accession>A0A1V9YQG9</accession>
<dbReference type="Pfam" id="PF14656">
    <property type="entry name" value="RAB3GAP2_C"/>
    <property type="match status" value="1"/>
</dbReference>
<dbReference type="InterPro" id="IPR029257">
    <property type="entry name" value="RAB3GAP2_C"/>
</dbReference>
<reference evidence="2 3" key="1">
    <citation type="journal article" date="2014" name="Genome Biol. Evol.">
        <title>The secreted proteins of Achlya hypogyna and Thraustotheca clavata identify the ancestral oomycete secretome and reveal gene acquisitions by horizontal gene transfer.</title>
        <authorList>
            <person name="Misner I."/>
            <person name="Blouin N."/>
            <person name="Leonard G."/>
            <person name="Richards T.A."/>
            <person name="Lane C.E."/>
        </authorList>
    </citation>
    <scope>NUCLEOTIDE SEQUENCE [LARGE SCALE GENOMIC DNA]</scope>
    <source>
        <strain evidence="2 3">ATCC 34112</strain>
    </source>
</reference>
<name>A0A1V9YQG9_9STRA</name>
<evidence type="ECO:0000313" key="2">
    <source>
        <dbReference type="EMBL" id="OQR87941.1"/>
    </source>
</evidence>
<dbReference type="STRING" id="74557.A0A1V9YQG9"/>
<organism evidence="2 3">
    <name type="scientific">Thraustotheca clavata</name>
    <dbReference type="NCBI Taxonomy" id="74557"/>
    <lineage>
        <taxon>Eukaryota</taxon>
        <taxon>Sar</taxon>
        <taxon>Stramenopiles</taxon>
        <taxon>Oomycota</taxon>
        <taxon>Saprolegniomycetes</taxon>
        <taxon>Saprolegniales</taxon>
        <taxon>Achlyaceae</taxon>
        <taxon>Thraustotheca</taxon>
    </lineage>
</organism>
<dbReference type="Proteomes" id="UP000243217">
    <property type="component" value="Unassembled WGS sequence"/>
</dbReference>